<dbReference type="KEGG" id="vg:34568302"/>
<dbReference type="Proteomes" id="UP000204584">
    <property type="component" value="Segment"/>
</dbReference>
<dbReference type="GeneID" id="34568302"/>
<sequence>MMTVESAMEQLVLDIHLRALISSHEALIALAGALVGLALHWNLRSRRFSTWTGACLTAVVSYLCAAIATAACLVIIVILTRPEGYELHQAVRYLGVALFLRISISSLVKVLVGALIGWIGQRVFDVIGAMVAMVAKRTAPEHAE</sequence>
<evidence type="ECO:0000256" key="1">
    <source>
        <dbReference type="SAM" id="Phobius"/>
    </source>
</evidence>
<feature type="transmembrane region" description="Helical" evidence="1">
    <location>
        <begin position="51"/>
        <end position="78"/>
    </location>
</feature>
<organism evidence="2 3">
    <name type="scientific">Pandoravirus salinus</name>
    <dbReference type="NCBI Taxonomy" id="1349410"/>
    <lineage>
        <taxon>Viruses</taxon>
        <taxon>Pandoravirus</taxon>
    </lineage>
</organism>
<dbReference type="EMBL" id="KC977571">
    <property type="protein sequence ID" value="ATE82227.1"/>
    <property type="molecule type" value="Genomic_DNA"/>
</dbReference>
<evidence type="ECO:0000313" key="3">
    <source>
        <dbReference type="Proteomes" id="UP000204584"/>
    </source>
</evidence>
<proteinExistence type="predicted"/>
<protein>
    <submittedName>
        <fullName evidence="2">Uncharacterized protein</fullName>
    </submittedName>
</protein>
<name>A0A291ATU5_9VIRU</name>
<keyword evidence="1" id="KW-1133">Transmembrane helix</keyword>
<evidence type="ECO:0000313" key="2">
    <source>
        <dbReference type="EMBL" id="ATE82227.1"/>
    </source>
</evidence>
<keyword evidence="1" id="KW-0812">Transmembrane</keyword>
<accession>A0A291ATU5</accession>
<reference evidence="2 3" key="1">
    <citation type="journal article" date="2013" name="Science">
        <title>Pandoraviruses: amoeba viruses with genomes up to 2.5 Mb reaching that of parasitic eukaryotes.</title>
        <authorList>
            <person name="Philippe N."/>
            <person name="Legendre M."/>
            <person name="Doutre G."/>
            <person name="Coute Y."/>
            <person name="Poirot O."/>
            <person name="Lescot M."/>
            <person name="Arslan D."/>
            <person name="Seltzer V."/>
            <person name="Bertaux L."/>
            <person name="Bruley C."/>
            <person name="Garin J."/>
            <person name="Claverie J.M."/>
            <person name="Abergel C."/>
        </authorList>
    </citation>
    <scope>NUCLEOTIDE SEQUENCE [LARGE SCALE GENOMIC DNA]</scope>
</reference>
<keyword evidence="1" id="KW-0472">Membrane</keyword>
<gene>
    <name evidence="2" type="ORF">psal_cds_765</name>
</gene>
<keyword evidence="3" id="KW-1185">Reference proteome</keyword>
<feature type="transmembrane region" description="Helical" evidence="1">
    <location>
        <begin position="20"/>
        <end position="39"/>
    </location>
</feature>
<feature type="transmembrane region" description="Helical" evidence="1">
    <location>
        <begin position="98"/>
        <end position="120"/>
    </location>
</feature>
<dbReference type="RefSeq" id="YP_009430066.1">
    <property type="nucleotide sequence ID" value="NC_022098.1"/>
</dbReference>